<dbReference type="GO" id="GO:0005930">
    <property type="term" value="C:axoneme"/>
    <property type="evidence" value="ECO:0007669"/>
    <property type="project" value="UniProtKB-SubCell"/>
</dbReference>
<dbReference type="Gene3D" id="3.40.50.300">
    <property type="entry name" value="P-loop containing nucleotide triphosphate hydrolases"/>
    <property type="match status" value="4"/>
</dbReference>
<comment type="subcellular location">
    <subcellularLocation>
        <location evidence="1">Cytoplasm</location>
        <location evidence="1">Cytoskeleton</location>
        <location evidence="1">Cilium axoneme</location>
    </subcellularLocation>
</comment>
<keyword evidence="12" id="KW-0966">Cell projection</keyword>
<dbReference type="FunFam" id="1.10.8.710:FF:000001">
    <property type="entry name" value="Dynein axonemal heavy chain 2"/>
    <property type="match status" value="1"/>
</dbReference>
<dbReference type="Gene3D" id="6.10.140.1060">
    <property type="match status" value="1"/>
</dbReference>
<evidence type="ECO:0000259" key="16">
    <source>
        <dbReference type="Pfam" id="PF12780"/>
    </source>
</evidence>
<dbReference type="Gene3D" id="1.10.8.710">
    <property type="match status" value="1"/>
</dbReference>
<dbReference type="Pfam" id="PF12774">
    <property type="entry name" value="AAA_6"/>
    <property type="match status" value="1"/>
</dbReference>
<dbReference type="SUPFAM" id="SSF52540">
    <property type="entry name" value="P-loop containing nucleoside triphosphate hydrolases"/>
    <property type="match status" value="3"/>
</dbReference>
<keyword evidence="9" id="KW-0969">Cilium</keyword>
<evidence type="ECO:0000256" key="6">
    <source>
        <dbReference type="ARBA" id="ARBA00022840"/>
    </source>
</evidence>
<organism evidence="19 20">
    <name type="scientific">Cotesia glomerata</name>
    <name type="common">Lepidopteran parasitic wasp</name>
    <name type="synonym">Apanteles glomeratus</name>
    <dbReference type="NCBI Taxonomy" id="32391"/>
    <lineage>
        <taxon>Eukaryota</taxon>
        <taxon>Metazoa</taxon>
        <taxon>Ecdysozoa</taxon>
        <taxon>Arthropoda</taxon>
        <taxon>Hexapoda</taxon>
        <taxon>Insecta</taxon>
        <taxon>Pterygota</taxon>
        <taxon>Neoptera</taxon>
        <taxon>Endopterygota</taxon>
        <taxon>Hymenoptera</taxon>
        <taxon>Apocrita</taxon>
        <taxon>Ichneumonoidea</taxon>
        <taxon>Braconidae</taxon>
        <taxon>Microgastrinae</taxon>
        <taxon>Cotesia</taxon>
    </lineage>
</organism>
<dbReference type="Gene3D" id="1.10.8.1220">
    <property type="match status" value="1"/>
</dbReference>
<evidence type="ECO:0000256" key="10">
    <source>
        <dbReference type="ARBA" id="ARBA00023175"/>
    </source>
</evidence>
<keyword evidence="6" id="KW-0067">ATP-binding</keyword>
<keyword evidence="11" id="KW-0206">Cytoskeleton</keyword>
<evidence type="ECO:0000259" key="17">
    <source>
        <dbReference type="Pfam" id="PF12781"/>
    </source>
</evidence>
<keyword evidence="8 13" id="KW-0175">Coiled coil</keyword>
<evidence type="ECO:0000259" key="14">
    <source>
        <dbReference type="Pfam" id="PF12774"/>
    </source>
</evidence>
<proteinExistence type="inferred from homology"/>
<dbReference type="InterPro" id="IPR035699">
    <property type="entry name" value="AAA_6"/>
</dbReference>
<evidence type="ECO:0000256" key="1">
    <source>
        <dbReference type="ARBA" id="ARBA00004430"/>
    </source>
</evidence>
<protein>
    <submittedName>
        <fullName evidence="19">Uncharacterized protein</fullName>
    </submittedName>
</protein>
<dbReference type="GO" id="GO:0007018">
    <property type="term" value="P:microtubule-based movement"/>
    <property type="evidence" value="ECO:0007669"/>
    <property type="project" value="InterPro"/>
</dbReference>
<evidence type="ECO:0000259" key="18">
    <source>
        <dbReference type="Pfam" id="PF17852"/>
    </source>
</evidence>
<feature type="domain" description="Dynein heavy chain ATP-binding dynein motor region" evidence="17">
    <location>
        <begin position="1436"/>
        <end position="1652"/>
    </location>
</feature>
<comment type="caution">
    <text evidence="19">The sequence shown here is derived from an EMBL/GenBank/DDBJ whole genome shotgun (WGS) entry which is preliminary data.</text>
</comment>
<dbReference type="GO" id="GO:0045505">
    <property type="term" value="F:dynein intermediate chain binding"/>
    <property type="evidence" value="ECO:0007669"/>
    <property type="project" value="InterPro"/>
</dbReference>
<accession>A0AAV7IQ64</accession>
<feature type="domain" description="Dynein heavy chain coiled coil stalk" evidence="15">
    <location>
        <begin position="1142"/>
        <end position="1408"/>
    </location>
</feature>
<keyword evidence="4" id="KW-0493">Microtubule</keyword>
<dbReference type="GO" id="GO:0005524">
    <property type="term" value="F:ATP binding"/>
    <property type="evidence" value="ECO:0007669"/>
    <property type="project" value="UniProtKB-KW"/>
</dbReference>
<gene>
    <name evidence="19" type="ORF">KQX54_010358</name>
</gene>
<sequence>MQLSYDNQTQLPESVKEFFRPIAVVVPDSELICQVKLFSAGFLTAKSLAKKITVLYHLAKNQLSKQNHYDFGLRALVSILNRARYYKKVSENLLESTILLRALKDVNLSKLISDDVPIFVGLLKNLFLELDTSITEYPLFNEAVENIYQRNKFIILQKQVDKILQLYKLTMTRHVNMVVGPTGGGKTVIIKTFCETQTSLNSLSKLCVLNPKAYDVTRFYGVLNPLNREWTDGIFSNIFRKFNQSLNFSLLNEKRFIIFDGDVDSIWIENINSVMDDNRILTLPNQERIKLRNNCSLIFEVGHLKYASPATVSRVGIVYVDPNILGYEPFIKKWIKNRRESEQELLLVLYQKYIPRVLALIIDGILGLEQVDPLQMIIHQNALNLVSQLCKMVDSLYPSCHQSNETSTNDEEEFHVHQADEEEEEEKEALLHAVFIQACYCSMGAALVSEAQFKFDDYMKEISGLMIIKDTAEKLATIGYIPTAYKLLYEYVLDVKNKVWKPWKMSVPQYIHNRNQDFHEIFVPTSDTLRTFWFISLMKSLKQPVLLVGETETAKTAMIENFSRSLDPAKFALLKMNFSLRTKSTDVQRRIECYVEKRTRDLYSPRLGRILAIFIDDMSLPIVDLYETQQPIAFLKLFLDYGGFYDCDKGLNWKQIKDTWFLAAMTAERQYNAVDPRFISLLAVHYTLHPDNTSLNYIYSSILAGHLAIFSDEIQAITNILVKITIELCEDRNLVQNQLEMKIKSEWEKNPDIIENALRDPLLFGNFRNALNDDGIQSYEDVLDYEAVYNLFIEILELYNKNNVKLEMILFNDALEHLIRVHRILKMHRGHVLLVGASGSGKQSVIRLASFAAKCDVFEILLDFTYNETYFQEDIKKLLNLVGIENKKILFLFTSAQIVDENFLEIINNILAAEIPFTLYTENEIDEINDKCKGNVTQEGYCIDKDNIWSYFTKTCTANLHIALSMSPVDDLFKKRCKNYPGIVKNTTINWMFQWPQQALFAVANFLMKDNRDISEDHHDQVVQHIVDVHVNIKMYTMELFEKYRRNNYTTSKHYLDFIKTYLTLITNKINNTTFQYNRLLICLNKVTEVSKYSIELNKKLLIKKTAMIEQIEEYNNLEASIKELNEIIVQMKKISLSSMKDKIKESNKMMIQESAHDKEIFTDVFFELNINKTTLNDLKNSDLVELQLLSEPPHLVQMVGECIAIIKGSKEISWESFQNLLSDPDFIESLQELDVNEITIEQQQLIDARLKNFNEFDELKSISKIAFELYQFLQVTLRLYTFCQKSEKIKNYEIDSECIEMGFRTGENKVENLEKQLTELNMKYNDATSIKRELQEEIYSLQKYLIFVDEMTNELLSDSDKWEEELKCMRVDSECIIGNCLLSAGFLIYCGPFTAELRNKMLYNDWMKSIIEKNIPVSKSFRLEKYLTDGIQKSGWNFQDLSQDDFSIQNGILTMFSSELVICIDSHQQALNWIKKIEKKPLKIVSFYDQEYMEQFESAVKDGFSVIFQDFDYFHYILDDILAKIIRSVNGQSLINQNSTQRDYNVKFRVYFITKISNPSFNLTIFSKATIINYMITTVALENKLLSIVMGLEKSDIEEKKNKLTTQINAIKSSIKKSENGFFEKISTSKKPLLQDIDLLESLGKIKANIREMTLKIDQDKNAAADIEEISESYRPVATRGAVLFFVFTDLAALDPMYQYSLSSYLELFIRSLKQAPSVNMSITERIDSIIETLTINIFDYGCLGIFEKHKVLLSFHICTKIELSIGCISQEELNFFIKENTSVESSQRHHIQWLPSSILTDIFQLSVGFGSFSDLYNELQVNSNDWYRWYKSDTPESSPYPGEYSKKLHPFQKLMLIKCFRIDRVYCGIIKYVTDCLGVKFITPRIISFKTIYKQIDSYIPVVLILSPRVELTSEFTTLAEFHGFNAEKLMIMFLGKGQEKVYTL</sequence>
<dbReference type="GO" id="GO:0030286">
    <property type="term" value="C:dynein complex"/>
    <property type="evidence" value="ECO:0007669"/>
    <property type="project" value="UniProtKB-KW"/>
</dbReference>
<keyword evidence="20" id="KW-1185">Reference proteome</keyword>
<dbReference type="Proteomes" id="UP000826195">
    <property type="component" value="Unassembled WGS sequence"/>
</dbReference>
<reference evidence="19 20" key="1">
    <citation type="journal article" date="2021" name="J. Hered.">
        <title>A chromosome-level genome assembly of the parasitoid wasp, Cotesia glomerata (Hymenoptera: Braconidae).</title>
        <authorList>
            <person name="Pinto B.J."/>
            <person name="Weis J.J."/>
            <person name="Gamble T."/>
            <person name="Ode P.J."/>
            <person name="Paul R."/>
            <person name="Zaspel J.M."/>
        </authorList>
    </citation>
    <scope>NUCLEOTIDE SEQUENCE [LARGE SCALE GENOMIC DNA]</scope>
    <source>
        <strain evidence="19">CgM1</strain>
    </source>
</reference>
<dbReference type="InterPro" id="IPR024317">
    <property type="entry name" value="Dynein_heavy_chain_D4_dom"/>
</dbReference>
<dbReference type="FunFam" id="1.10.8.1220:FF:000001">
    <property type="entry name" value="Dynein axonemal heavy chain 5"/>
    <property type="match status" value="1"/>
</dbReference>
<dbReference type="Gene3D" id="1.10.472.130">
    <property type="match status" value="1"/>
</dbReference>
<dbReference type="InterPro" id="IPR043157">
    <property type="entry name" value="Dynein_AAA1S"/>
</dbReference>
<feature type="domain" description="Dynein heavy chain AAA module D4" evidence="16">
    <location>
        <begin position="806"/>
        <end position="1065"/>
    </location>
</feature>
<keyword evidence="5" id="KW-0547">Nucleotide-binding</keyword>
<comment type="similarity">
    <text evidence="2">Belongs to the dynein heavy chain family.</text>
</comment>
<evidence type="ECO:0000256" key="7">
    <source>
        <dbReference type="ARBA" id="ARBA00023017"/>
    </source>
</evidence>
<feature type="domain" description="Dynein heavy chain AAA 5 extension" evidence="18">
    <location>
        <begin position="370"/>
        <end position="504"/>
    </location>
</feature>
<dbReference type="InterPro" id="IPR026983">
    <property type="entry name" value="DHC"/>
</dbReference>
<evidence type="ECO:0000256" key="11">
    <source>
        <dbReference type="ARBA" id="ARBA00023212"/>
    </source>
</evidence>
<keyword evidence="10" id="KW-0505">Motor protein</keyword>
<evidence type="ECO:0000256" key="2">
    <source>
        <dbReference type="ARBA" id="ARBA00008887"/>
    </source>
</evidence>
<dbReference type="PANTHER" id="PTHR22878:SF63">
    <property type="entry name" value="DYNEIN AXONEMAL HEAVY CHAIN 10"/>
    <property type="match status" value="1"/>
</dbReference>
<dbReference type="Pfam" id="PF12777">
    <property type="entry name" value="MT"/>
    <property type="match status" value="1"/>
</dbReference>
<evidence type="ECO:0000256" key="4">
    <source>
        <dbReference type="ARBA" id="ARBA00022701"/>
    </source>
</evidence>
<evidence type="ECO:0000256" key="3">
    <source>
        <dbReference type="ARBA" id="ARBA00022490"/>
    </source>
</evidence>
<name>A0AAV7IQ64_COTGL</name>
<evidence type="ECO:0000259" key="15">
    <source>
        <dbReference type="Pfam" id="PF12777"/>
    </source>
</evidence>
<evidence type="ECO:0000313" key="20">
    <source>
        <dbReference type="Proteomes" id="UP000826195"/>
    </source>
</evidence>
<dbReference type="Pfam" id="PF12781">
    <property type="entry name" value="AAA_9"/>
    <property type="match status" value="1"/>
</dbReference>
<dbReference type="PANTHER" id="PTHR22878">
    <property type="entry name" value="DYNEIN HEAVY CHAIN 6, AXONEMAL-LIKE-RELATED"/>
    <property type="match status" value="1"/>
</dbReference>
<dbReference type="Pfam" id="PF12780">
    <property type="entry name" value="AAA_8"/>
    <property type="match status" value="1"/>
</dbReference>
<evidence type="ECO:0000256" key="13">
    <source>
        <dbReference type="SAM" id="Coils"/>
    </source>
</evidence>
<dbReference type="InterPro" id="IPR035706">
    <property type="entry name" value="AAA_9"/>
</dbReference>
<evidence type="ECO:0000313" key="19">
    <source>
        <dbReference type="EMBL" id="KAH0554404.1"/>
    </source>
</evidence>
<feature type="coiled-coil region" evidence="13">
    <location>
        <begin position="1304"/>
        <end position="1338"/>
    </location>
</feature>
<keyword evidence="7" id="KW-0243">Dynein</keyword>
<evidence type="ECO:0000256" key="5">
    <source>
        <dbReference type="ARBA" id="ARBA00022741"/>
    </source>
</evidence>
<dbReference type="GO" id="GO:0051959">
    <property type="term" value="F:dynein light intermediate chain binding"/>
    <property type="evidence" value="ECO:0007669"/>
    <property type="project" value="InterPro"/>
</dbReference>
<dbReference type="EMBL" id="JAHXZJ010001119">
    <property type="protein sequence ID" value="KAH0554404.1"/>
    <property type="molecule type" value="Genomic_DNA"/>
</dbReference>
<dbReference type="GO" id="GO:0005874">
    <property type="term" value="C:microtubule"/>
    <property type="evidence" value="ECO:0007669"/>
    <property type="project" value="UniProtKB-KW"/>
</dbReference>
<dbReference type="InterPro" id="IPR027417">
    <property type="entry name" value="P-loop_NTPase"/>
</dbReference>
<dbReference type="InterPro" id="IPR041466">
    <property type="entry name" value="Dynein_AAA5_ext"/>
</dbReference>
<evidence type="ECO:0000256" key="12">
    <source>
        <dbReference type="ARBA" id="ARBA00023273"/>
    </source>
</evidence>
<feature type="coiled-coil region" evidence="13">
    <location>
        <begin position="1108"/>
        <end position="1135"/>
    </location>
</feature>
<dbReference type="Gene3D" id="1.20.920.20">
    <property type="match status" value="1"/>
</dbReference>
<keyword evidence="3" id="KW-0963">Cytoplasm</keyword>
<feature type="domain" description="Dynein heavy chain hydrolytic ATP-binding dynein motor region" evidence="14">
    <location>
        <begin position="1"/>
        <end position="187"/>
    </location>
</feature>
<dbReference type="InterPro" id="IPR024743">
    <property type="entry name" value="Dynein_HC_stalk"/>
</dbReference>
<evidence type="ECO:0000256" key="9">
    <source>
        <dbReference type="ARBA" id="ARBA00023069"/>
    </source>
</evidence>
<evidence type="ECO:0000256" key="8">
    <source>
        <dbReference type="ARBA" id="ARBA00023054"/>
    </source>
</evidence>
<dbReference type="Pfam" id="PF12775">
    <property type="entry name" value="AAA_7"/>
    <property type="match status" value="1"/>
</dbReference>
<dbReference type="Pfam" id="PF17852">
    <property type="entry name" value="Dynein_AAA_lid"/>
    <property type="match status" value="1"/>
</dbReference>